<dbReference type="Proteomes" id="UP000178820">
    <property type="component" value="Unassembled WGS sequence"/>
</dbReference>
<gene>
    <name evidence="2" type="ORF">A3D44_02730</name>
</gene>
<dbReference type="EMBL" id="MHOT01000012">
    <property type="protein sequence ID" value="OGZ69350.1"/>
    <property type="molecule type" value="Genomic_DNA"/>
</dbReference>
<comment type="caution">
    <text evidence="2">The sequence shown here is derived from an EMBL/GenBank/DDBJ whole genome shotgun (WGS) entry which is preliminary data.</text>
</comment>
<accession>A0A1G2I4K4</accession>
<dbReference type="AlphaFoldDB" id="A0A1G2I4K4"/>
<feature type="domain" description="Transcriptional repressor PaaX-like central Cas2-like" evidence="1">
    <location>
        <begin position="104"/>
        <end position="172"/>
    </location>
</feature>
<dbReference type="Pfam" id="PF20803">
    <property type="entry name" value="PaaX_M"/>
    <property type="match status" value="1"/>
</dbReference>
<dbReference type="STRING" id="1802207.A3D44_02730"/>
<evidence type="ECO:0000313" key="2">
    <source>
        <dbReference type="EMBL" id="OGZ69350.1"/>
    </source>
</evidence>
<proteinExistence type="predicted"/>
<reference evidence="2 3" key="1">
    <citation type="journal article" date="2016" name="Nat. Commun.">
        <title>Thousands of microbial genomes shed light on interconnected biogeochemical processes in an aquifer system.</title>
        <authorList>
            <person name="Anantharaman K."/>
            <person name="Brown C.T."/>
            <person name="Hug L.A."/>
            <person name="Sharon I."/>
            <person name="Castelle C.J."/>
            <person name="Probst A.J."/>
            <person name="Thomas B.C."/>
            <person name="Singh A."/>
            <person name="Wilkins M.J."/>
            <person name="Karaoz U."/>
            <person name="Brodie E.L."/>
            <person name="Williams K.H."/>
            <person name="Hubbard S.S."/>
            <person name="Banfield J.F."/>
        </authorList>
    </citation>
    <scope>NUCLEOTIDE SEQUENCE [LARGE SCALE GENOMIC DNA]</scope>
</reference>
<sequence>MKLSLTDKFLWDLYVVLEKTGDITAFILNPHSSKWNSLWQLNNPVFEKYKHDKNRAKFSKLIYYLKRNNYIKVASLNNVRGVVLTKEGLGKILKASFKIEKKNKRKDGKWVMLIFDIPQKYKKSRELLRGVLHNLGYKLLQQSVWVTPYDVSEKTEKLLQFYSLDNFVKLFLIEEM</sequence>
<dbReference type="InterPro" id="IPR048846">
    <property type="entry name" value="PaaX-like_central"/>
</dbReference>
<evidence type="ECO:0000259" key="1">
    <source>
        <dbReference type="Pfam" id="PF20803"/>
    </source>
</evidence>
<name>A0A1G2I4K4_9BACT</name>
<evidence type="ECO:0000313" key="3">
    <source>
        <dbReference type="Proteomes" id="UP000178820"/>
    </source>
</evidence>
<protein>
    <recommendedName>
        <fullName evidence="1">Transcriptional repressor PaaX-like central Cas2-like domain-containing protein</fullName>
    </recommendedName>
</protein>
<dbReference type="Gene3D" id="3.30.70.2650">
    <property type="match status" value="1"/>
</dbReference>
<organism evidence="2 3">
    <name type="scientific">Candidatus Staskawiczbacteria bacterium RIFCSPHIGHO2_02_FULL_42_22</name>
    <dbReference type="NCBI Taxonomy" id="1802207"/>
    <lineage>
        <taxon>Bacteria</taxon>
        <taxon>Candidatus Staskawicziibacteriota</taxon>
    </lineage>
</organism>